<protein>
    <submittedName>
        <fullName evidence="1">2-dehydro-3-deoxygalactonokinase</fullName>
    </submittedName>
</protein>
<reference evidence="2" key="1">
    <citation type="journal article" date="2019" name="Int. J. Syst. Evol. Microbiol.">
        <title>The Global Catalogue of Microorganisms (GCM) 10K type strain sequencing project: providing services to taxonomists for standard genome sequencing and annotation.</title>
        <authorList>
            <consortium name="The Broad Institute Genomics Platform"/>
            <consortium name="The Broad Institute Genome Sequencing Center for Infectious Disease"/>
            <person name="Wu L."/>
            <person name="Ma J."/>
        </authorList>
    </citation>
    <scope>NUCLEOTIDE SEQUENCE [LARGE SCALE GENOMIC DNA]</scope>
    <source>
        <strain evidence="2">CECT 7477</strain>
    </source>
</reference>
<dbReference type="Pfam" id="PF05035">
    <property type="entry name" value="DGOK"/>
    <property type="match status" value="1"/>
</dbReference>
<dbReference type="Proteomes" id="UP001595814">
    <property type="component" value="Unassembled WGS sequence"/>
</dbReference>
<dbReference type="Gene3D" id="3.30.420.300">
    <property type="entry name" value="2-keto-3-deoxy-galactonokinase, substrate binding domain"/>
    <property type="match status" value="1"/>
</dbReference>
<dbReference type="EMBL" id="JBHSAW010000004">
    <property type="protein sequence ID" value="MFC4095730.1"/>
    <property type="molecule type" value="Genomic_DNA"/>
</dbReference>
<sequence length="316" mass="35174">MGLPKQFISCDWGTSNFRLRLVATDTLKILSQHTSNQGIKKHFKAFTHQHSQSRTDFYCSYLINEISSLKGKNTETIPVVASGMLSSSIGMKELPYAHMPMNFNGSTLSSEYLECTGGQPLILISGIKTDNDVIRGEETQALGLADLLPKTEKGLLILPGTHSKHITFFNSEFRHFKTYMTGELFEIISQNSILSTSLQQSEWTPQFENIFLDGVKRALSADAMSYFFSIRANTLLNEANPIENSFFLSGLLIGSELKSIADKYEPVYLGASGISAELYKRALTYILPKDYLTCISGEDMEKALLVGQLKLLQNHG</sequence>
<dbReference type="InterPro" id="IPR007729">
    <property type="entry name" value="DGOK"/>
</dbReference>
<dbReference type="InterPro" id="IPR042257">
    <property type="entry name" value="DGOK_C"/>
</dbReference>
<evidence type="ECO:0000313" key="2">
    <source>
        <dbReference type="Proteomes" id="UP001595814"/>
    </source>
</evidence>
<comment type="caution">
    <text evidence="1">The sequence shown here is derived from an EMBL/GenBank/DDBJ whole genome shotgun (WGS) entry which is preliminary data.</text>
</comment>
<dbReference type="Gene3D" id="3.30.420.310">
    <property type="entry name" value="2-keto-3-deoxy-galactonokinase, C-terminal domain"/>
    <property type="match status" value="1"/>
</dbReference>
<evidence type="ECO:0000313" key="1">
    <source>
        <dbReference type="EMBL" id="MFC4095730.1"/>
    </source>
</evidence>
<organism evidence="1 2">
    <name type="scientific">Euzebyella saccharophila</name>
    <dbReference type="NCBI Taxonomy" id="679664"/>
    <lineage>
        <taxon>Bacteria</taxon>
        <taxon>Pseudomonadati</taxon>
        <taxon>Bacteroidota</taxon>
        <taxon>Flavobacteriia</taxon>
        <taxon>Flavobacteriales</taxon>
        <taxon>Flavobacteriaceae</taxon>
        <taxon>Euzebyella</taxon>
    </lineage>
</organism>
<dbReference type="RefSeq" id="WP_192460621.1">
    <property type="nucleotide sequence ID" value="NZ_JACYFJ010000001.1"/>
</dbReference>
<keyword evidence="2" id="KW-1185">Reference proteome</keyword>
<dbReference type="CDD" id="cd24012">
    <property type="entry name" value="ASKHA_NBD_KDGal-kinase"/>
    <property type="match status" value="1"/>
</dbReference>
<proteinExistence type="predicted"/>
<name>A0ABV8JMT0_9FLAO</name>
<gene>
    <name evidence="1" type="ORF">ACFOUT_07575</name>
</gene>
<dbReference type="InterPro" id="IPR042258">
    <property type="entry name" value="DGOK_N"/>
</dbReference>
<accession>A0ABV8JMT0</accession>